<dbReference type="SUPFAM" id="SSF55785">
    <property type="entry name" value="PYP-like sensor domain (PAS domain)"/>
    <property type="match status" value="3"/>
</dbReference>
<dbReference type="InterPro" id="IPR035965">
    <property type="entry name" value="PAS-like_dom_sf"/>
</dbReference>
<keyword evidence="5" id="KW-0067">ATP-binding</keyword>
<dbReference type="CDD" id="cd00130">
    <property type="entry name" value="PAS"/>
    <property type="match status" value="3"/>
</dbReference>
<dbReference type="GO" id="GO:0006355">
    <property type="term" value="P:regulation of DNA-templated transcription"/>
    <property type="evidence" value="ECO:0007669"/>
    <property type="project" value="InterPro"/>
</dbReference>
<keyword evidence="2" id="KW-0808">Transferase</keyword>
<organism evidence="12">
    <name type="scientific">hydrothermal vent metagenome</name>
    <dbReference type="NCBI Taxonomy" id="652676"/>
    <lineage>
        <taxon>unclassified sequences</taxon>
        <taxon>metagenomes</taxon>
        <taxon>ecological metagenomes</taxon>
    </lineage>
</organism>
<dbReference type="EMBL" id="UOFS01000006">
    <property type="protein sequence ID" value="VAW91606.1"/>
    <property type="molecule type" value="Genomic_DNA"/>
</dbReference>
<feature type="transmembrane region" description="Helical" evidence="7">
    <location>
        <begin position="20"/>
        <end position="44"/>
    </location>
</feature>
<dbReference type="SMART" id="SM00387">
    <property type="entry name" value="HATPase_c"/>
    <property type="match status" value="1"/>
</dbReference>
<dbReference type="InterPro" id="IPR001610">
    <property type="entry name" value="PAC"/>
</dbReference>
<keyword evidence="7" id="KW-1133">Transmembrane helix</keyword>
<accession>A0A3B1AG49</accession>
<dbReference type="InterPro" id="IPR033414">
    <property type="entry name" value="Sensor_dom"/>
</dbReference>
<dbReference type="CDD" id="cd00082">
    <property type="entry name" value="HisKA"/>
    <property type="match status" value="1"/>
</dbReference>
<feature type="domain" description="Response regulatory" evidence="9">
    <location>
        <begin position="1015"/>
        <end position="1135"/>
    </location>
</feature>
<keyword evidence="6" id="KW-0902">Two-component regulatory system</keyword>
<dbReference type="SUPFAM" id="SSF55874">
    <property type="entry name" value="ATPase domain of HSP90 chaperone/DNA topoisomerase II/histidine kinase"/>
    <property type="match status" value="1"/>
</dbReference>
<dbReference type="Pfam" id="PF17149">
    <property type="entry name" value="CHASE5"/>
    <property type="match status" value="1"/>
</dbReference>
<dbReference type="Gene3D" id="3.40.50.2300">
    <property type="match status" value="2"/>
</dbReference>
<dbReference type="SMART" id="SM00091">
    <property type="entry name" value="PAS"/>
    <property type="match status" value="3"/>
</dbReference>
<keyword evidence="1" id="KW-0597">Phosphoprotein</keyword>
<dbReference type="AlphaFoldDB" id="A0A3B1AG49"/>
<dbReference type="InterPro" id="IPR036097">
    <property type="entry name" value="HisK_dim/P_sf"/>
</dbReference>
<dbReference type="GO" id="GO:0000155">
    <property type="term" value="F:phosphorelay sensor kinase activity"/>
    <property type="evidence" value="ECO:0007669"/>
    <property type="project" value="InterPro"/>
</dbReference>
<feature type="domain" description="PAC" evidence="11">
    <location>
        <begin position="575"/>
        <end position="628"/>
    </location>
</feature>
<evidence type="ECO:0000259" key="11">
    <source>
        <dbReference type="PROSITE" id="PS50113"/>
    </source>
</evidence>
<feature type="domain" description="PAS" evidence="10">
    <location>
        <begin position="242"/>
        <end position="295"/>
    </location>
</feature>
<dbReference type="SUPFAM" id="SSF47384">
    <property type="entry name" value="Homodimeric domain of signal transducing histidine kinase"/>
    <property type="match status" value="1"/>
</dbReference>
<sequence length="1136" mass="128490">MSNATTVNNIKSHKRISPIALQLVIYIVIASSVITIFTSAFQLYQIYKTHISGIELRLNEIRDSYSNNISTRVWVTNLKELENTLQGILRLPDIEYIAVYEGDNILAIQGKIPEINIIELEFPLQYEFRNKNINIGRIYIVASLAETYKHLIEQALAIILSNAIKTFIISGFILLLVYQLIARHLISLGRFAEQLDINSLDNKLVLKRKDNPKKIDELDQLSLTLTNLQYRLKNSIHELKDSQAQVQLLLDSTAEAIYGLNIKGECTFANTACLNMLGYDNDSEVLNQNMHNLIHHHYPDGTQYPVEDCKIFQAFILEKGSHVDNEVLWRKDGSSFDAEYWSYPIFKNEQCIGAVVTFLDITERIQSQKSIRENESNLEITLNSIGDAVITTDPNGNVRRMNPAAEHLTGWNLKEALGKPLKNIFTIVNATTREAIENPVDHVIKTGEIIHLSNHTTLISKDGSEYQISDSAAPIQDNDIILGMVLVFNDITEQYQLRELAEKRKHDLQAIMDHSPAMIYVKDISGHYIFINLKYEQLFHINRKDIIGKTDQELFAPEFADEFQRNDRAVIDAGHALESEESAPLDDGVHTYVSVKFPLFDDKNHIYAICGISTDITEHRHKEDQLRHSQKMDALGKLTGGIAHDYNNILGIVLGYAEQIHKYNDNPEKVSKFSHNILHAAERGSKLAKKLLAFSRNKKQHDLSIITINELIQEQQHLLEKTLTARIKLSLDLTENIWPFECDSNDLEDAIINISINALHAMSTGGQLTVRTSNEQLGLADVQHLNIPTGDYILLSITDTGCGMDSNTKNKIFDPFYTTKGDHGTGLGLSQVYGFMESCGGFIKVYSELNHGSRFALYFPRSNQSITNQKQAIQSETQNLMGTETLLVVDDEPDMLNLVYDIFKVQGYKVLTANDGEQALQIFENNPVDLIISDVIMPNMDGYQLATKVLQNYPQTKIQMVSGFSDERHNNMMDTSLYTNMIYKPYTSNTILVRVRELLDDKPINQAKINSSLATILVLDDDEDILELFKIKLRKLNYKVLTVVDGENSFKIYKNALATKNPIDIVIVDLTIPNSIGGIEVADKIRKIHPSAKIIVASGHSQCDEMKNPKKFGFDAAIEKDFDSDKLKNTLDDLLR</sequence>
<dbReference type="InterPro" id="IPR013656">
    <property type="entry name" value="PAS_4"/>
</dbReference>
<dbReference type="InterPro" id="IPR000700">
    <property type="entry name" value="PAS-assoc_C"/>
</dbReference>
<evidence type="ECO:0000256" key="6">
    <source>
        <dbReference type="ARBA" id="ARBA00023012"/>
    </source>
</evidence>
<keyword evidence="4" id="KW-0418">Kinase</keyword>
<evidence type="ECO:0000256" key="5">
    <source>
        <dbReference type="ARBA" id="ARBA00022840"/>
    </source>
</evidence>
<dbReference type="InterPro" id="IPR001789">
    <property type="entry name" value="Sig_transdc_resp-reg_receiver"/>
</dbReference>
<dbReference type="Pfam" id="PF02518">
    <property type="entry name" value="HATPase_c"/>
    <property type="match status" value="1"/>
</dbReference>
<dbReference type="SMART" id="SM00448">
    <property type="entry name" value="REC"/>
    <property type="match status" value="2"/>
</dbReference>
<dbReference type="Gene3D" id="3.30.565.10">
    <property type="entry name" value="Histidine kinase-like ATPase, C-terminal domain"/>
    <property type="match status" value="1"/>
</dbReference>
<dbReference type="PRINTS" id="PR00344">
    <property type="entry name" value="BCTRLSENSOR"/>
</dbReference>
<dbReference type="InterPro" id="IPR004358">
    <property type="entry name" value="Sig_transdc_His_kin-like_C"/>
</dbReference>
<dbReference type="NCBIfam" id="TIGR00229">
    <property type="entry name" value="sensory_box"/>
    <property type="match status" value="3"/>
</dbReference>
<evidence type="ECO:0000256" key="3">
    <source>
        <dbReference type="ARBA" id="ARBA00022741"/>
    </source>
</evidence>
<gene>
    <name evidence="12" type="ORF">MNBD_GAMMA22-2775</name>
</gene>
<feature type="domain" description="PAS" evidence="10">
    <location>
        <begin position="374"/>
        <end position="447"/>
    </location>
</feature>
<dbReference type="InterPro" id="IPR003661">
    <property type="entry name" value="HisK_dim/P_dom"/>
</dbReference>
<dbReference type="PROSITE" id="PS50109">
    <property type="entry name" value="HIS_KIN"/>
    <property type="match status" value="1"/>
</dbReference>
<dbReference type="PANTHER" id="PTHR43065">
    <property type="entry name" value="SENSOR HISTIDINE KINASE"/>
    <property type="match status" value="1"/>
</dbReference>
<dbReference type="PROSITE" id="PS50110">
    <property type="entry name" value="RESPONSE_REGULATORY"/>
    <property type="match status" value="2"/>
</dbReference>
<evidence type="ECO:0000313" key="12">
    <source>
        <dbReference type="EMBL" id="VAW91606.1"/>
    </source>
</evidence>
<dbReference type="PROSITE" id="PS50112">
    <property type="entry name" value="PAS"/>
    <property type="match status" value="3"/>
</dbReference>
<feature type="transmembrane region" description="Helical" evidence="7">
    <location>
        <begin position="155"/>
        <end position="181"/>
    </location>
</feature>
<reference evidence="12" key="1">
    <citation type="submission" date="2018-06" db="EMBL/GenBank/DDBJ databases">
        <authorList>
            <person name="Zhirakovskaya E."/>
        </authorList>
    </citation>
    <scope>NUCLEOTIDE SEQUENCE</scope>
</reference>
<dbReference type="Gene3D" id="3.30.450.20">
    <property type="entry name" value="PAS domain"/>
    <property type="match status" value="3"/>
</dbReference>
<evidence type="ECO:0000256" key="4">
    <source>
        <dbReference type="ARBA" id="ARBA00022777"/>
    </source>
</evidence>
<evidence type="ECO:0000256" key="7">
    <source>
        <dbReference type="SAM" id="Phobius"/>
    </source>
</evidence>
<evidence type="ECO:0000256" key="2">
    <source>
        <dbReference type="ARBA" id="ARBA00022679"/>
    </source>
</evidence>
<dbReference type="Pfam" id="PF08448">
    <property type="entry name" value="PAS_4"/>
    <property type="match status" value="2"/>
</dbReference>
<dbReference type="PROSITE" id="PS50113">
    <property type="entry name" value="PAC"/>
    <property type="match status" value="2"/>
</dbReference>
<dbReference type="Pfam" id="PF00989">
    <property type="entry name" value="PAS"/>
    <property type="match status" value="1"/>
</dbReference>
<dbReference type="PANTHER" id="PTHR43065:SF42">
    <property type="entry name" value="TWO-COMPONENT SENSOR PPRA"/>
    <property type="match status" value="1"/>
</dbReference>
<keyword evidence="7" id="KW-0812">Transmembrane</keyword>
<dbReference type="SUPFAM" id="SSF52172">
    <property type="entry name" value="CheY-like"/>
    <property type="match status" value="2"/>
</dbReference>
<dbReference type="InterPro" id="IPR003594">
    <property type="entry name" value="HATPase_dom"/>
</dbReference>
<dbReference type="InterPro" id="IPR036890">
    <property type="entry name" value="HATPase_C_sf"/>
</dbReference>
<proteinExistence type="predicted"/>
<dbReference type="GO" id="GO:0005524">
    <property type="term" value="F:ATP binding"/>
    <property type="evidence" value="ECO:0007669"/>
    <property type="project" value="UniProtKB-KW"/>
</dbReference>
<feature type="domain" description="PAS" evidence="10">
    <location>
        <begin position="504"/>
        <end position="574"/>
    </location>
</feature>
<evidence type="ECO:0000259" key="8">
    <source>
        <dbReference type="PROSITE" id="PS50109"/>
    </source>
</evidence>
<keyword evidence="7" id="KW-0472">Membrane</keyword>
<evidence type="ECO:0000259" key="9">
    <source>
        <dbReference type="PROSITE" id="PS50110"/>
    </source>
</evidence>
<dbReference type="InterPro" id="IPR005467">
    <property type="entry name" value="His_kinase_dom"/>
</dbReference>
<dbReference type="InterPro" id="IPR013767">
    <property type="entry name" value="PAS_fold"/>
</dbReference>
<dbReference type="SMART" id="SM00086">
    <property type="entry name" value="PAC"/>
    <property type="match status" value="2"/>
</dbReference>
<feature type="domain" description="Response regulatory" evidence="9">
    <location>
        <begin position="885"/>
        <end position="999"/>
    </location>
</feature>
<evidence type="ECO:0000256" key="1">
    <source>
        <dbReference type="ARBA" id="ARBA00022553"/>
    </source>
</evidence>
<dbReference type="Pfam" id="PF00072">
    <property type="entry name" value="Response_reg"/>
    <property type="match status" value="2"/>
</dbReference>
<protein>
    <submittedName>
        <fullName evidence="12">Diguanylate cyclase/phosphodiesterase (GGDEF &amp; EAL domains) with PAS/PAC sensor(S)</fullName>
    </submittedName>
</protein>
<feature type="domain" description="PAC" evidence="11">
    <location>
        <begin position="452"/>
        <end position="503"/>
    </location>
</feature>
<feature type="domain" description="Histidine kinase" evidence="8">
    <location>
        <begin position="641"/>
        <end position="863"/>
    </location>
</feature>
<dbReference type="InterPro" id="IPR000014">
    <property type="entry name" value="PAS"/>
</dbReference>
<dbReference type="Gene3D" id="1.10.287.130">
    <property type="match status" value="1"/>
</dbReference>
<evidence type="ECO:0000259" key="10">
    <source>
        <dbReference type="PROSITE" id="PS50112"/>
    </source>
</evidence>
<name>A0A3B1AG49_9ZZZZ</name>
<dbReference type="InterPro" id="IPR011006">
    <property type="entry name" value="CheY-like_superfamily"/>
</dbReference>
<keyword evidence="3" id="KW-0547">Nucleotide-binding</keyword>